<proteinExistence type="predicted"/>
<dbReference type="HOGENOM" id="CLU_1107437_0_0_1"/>
<reference evidence="1 2" key="1">
    <citation type="journal article" date="2008" name="Nat. Biotechnol.">
        <title>Genome sequencing and analysis of the filamentous fungus Penicillium chrysogenum.</title>
        <authorList>
            <person name="van den Berg M.A."/>
            <person name="Albang R."/>
            <person name="Albermann K."/>
            <person name="Badger J.H."/>
            <person name="Daran J.-M."/>
            <person name="Driessen A.J.M."/>
            <person name="Garcia-Estrada C."/>
            <person name="Fedorova N.D."/>
            <person name="Harris D.M."/>
            <person name="Heijne W.H.M."/>
            <person name="Joardar V.S."/>
            <person name="Kiel J.A.K.W."/>
            <person name="Kovalchuk A."/>
            <person name="Martin J.F."/>
            <person name="Nierman W.C."/>
            <person name="Nijland J.G."/>
            <person name="Pronk J.T."/>
            <person name="Roubos J.A."/>
            <person name="van der Klei I.J."/>
            <person name="van Peij N.N.M.E."/>
            <person name="Veenhuis M."/>
            <person name="von Doehren H."/>
            <person name="Wagner C."/>
            <person name="Wortman J.R."/>
            <person name="Bovenberg R.A.L."/>
        </authorList>
    </citation>
    <scope>NUCLEOTIDE SEQUENCE [LARGE SCALE GENOMIC DNA]</scope>
    <source>
        <strain evidence="2">ATCC 28089 / DSM 1075 / NRRL 1951 / Wisconsin 54-1255</strain>
    </source>
</reference>
<evidence type="ECO:0000313" key="2">
    <source>
        <dbReference type="Proteomes" id="UP000000724"/>
    </source>
</evidence>
<accession>B6HQT8</accession>
<organism evidence="1 2">
    <name type="scientific">Penicillium rubens (strain ATCC 28089 / DSM 1075 / NRRL 1951 / Wisconsin 54-1255)</name>
    <name type="common">Penicillium chrysogenum</name>
    <dbReference type="NCBI Taxonomy" id="500485"/>
    <lineage>
        <taxon>Eukaryota</taxon>
        <taxon>Fungi</taxon>
        <taxon>Dikarya</taxon>
        <taxon>Ascomycota</taxon>
        <taxon>Pezizomycotina</taxon>
        <taxon>Eurotiomycetes</taxon>
        <taxon>Eurotiomycetidae</taxon>
        <taxon>Eurotiales</taxon>
        <taxon>Aspergillaceae</taxon>
        <taxon>Penicillium</taxon>
        <taxon>Penicillium chrysogenum species complex</taxon>
    </lineage>
</organism>
<dbReference type="OrthoDB" id="10421625at2759"/>
<sequence>MASILCFAPGTTNLEVTIGKSGSNLATRVFAFYERLTFEGFEVTCDNHEIARKLYLSVPDTFQAIYAALNLTHLTQQALFFMPGTRNHAICEVACYLSRPWAAVWRVMCLTIHRKPSDQIKRHSTLKEPRPAAESNQMIREIIRFDAIRNFSPEEHPAGRKHAAIPTKQHEGMGLSVTCKNRKGARGKEKLSDPFGQFHLRVDRLYLFIRGSVRQQALYAAKLEQYGVSILIPRKAPEVIAKEALQIVRTE</sequence>
<dbReference type="VEuPathDB" id="FungiDB:PCH_Pc22g20350"/>
<evidence type="ECO:0000313" key="1">
    <source>
        <dbReference type="EMBL" id="CAP99323.1"/>
    </source>
</evidence>
<dbReference type="AlphaFoldDB" id="B6HQT8"/>
<keyword evidence="2" id="KW-1185">Reference proteome</keyword>
<dbReference type="EMBL" id="AM920437">
    <property type="protein sequence ID" value="CAP99323.1"/>
    <property type="molecule type" value="Genomic_DNA"/>
</dbReference>
<dbReference type="Proteomes" id="UP000000724">
    <property type="component" value="Contig Pc00c22"/>
</dbReference>
<gene>
    <name evidence="1" type="ORF">Pc22g20350</name>
    <name evidence="1" type="ORF">PCH_Pc22g20350</name>
</gene>
<protein>
    <submittedName>
        <fullName evidence="1">Uncharacterized protein</fullName>
    </submittedName>
</protein>
<name>B6HQT8_PENRW</name>